<gene>
    <name evidence="9" type="ORF">TWF694_010015</name>
</gene>
<evidence type="ECO:0000259" key="8">
    <source>
        <dbReference type="Pfam" id="PF20684"/>
    </source>
</evidence>
<comment type="caution">
    <text evidence="9">The sequence shown here is derived from an EMBL/GenBank/DDBJ whole genome shotgun (WGS) entry which is preliminary data.</text>
</comment>
<sequence>MGSNSSQWAIVTPIVAMVLCTTGVAVRVFTRMKYANRKLYIEDWLVIGPAYICSMGIACTMIVAAKFGLGSHIDEVSKEDLVKILKTLYGLEAPLVITLNIIRISLLQFVKRLSRDTSRCVYLVATAIIPFIILYSVTTIIVAMLRCTPVRAQWTPDIKNAHCLSPIPGFIFIAIGFALDLFIFALPAILVVNLTITRKKKFQSVFMFALGGAGCIIECFRFQQLHKAITHPDITYNMAIFITFFYFQVVLGLLCCCAPALKAFASNLNDSIFRRSSYLGSESNGMREGVVGENNDENSSRRDLEIAATGVENSFAIEVIEMESKISSNYDENKTLALQKIMDLEEVMRIHAANQSLPIPSDDHTSSSSIARSESSHTCKDIQAVPAEWGR</sequence>
<evidence type="ECO:0000313" key="10">
    <source>
        <dbReference type="Proteomes" id="UP001365542"/>
    </source>
</evidence>
<evidence type="ECO:0000256" key="7">
    <source>
        <dbReference type="SAM" id="Phobius"/>
    </source>
</evidence>
<feature type="transmembrane region" description="Helical" evidence="7">
    <location>
        <begin position="50"/>
        <end position="69"/>
    </location>
</feature>
<feature type="transmembrane region" description="Helical" evidence="7">
    <location>
        <begin position="121"/>
        <end position="145"/>
    </location>
</feature>
<comment type="subcellular location">
    <subcellularLocation>
        <location evidence="1">Membrane</location>
        <topology evidence="1">Multi-pass membrane protein</topology>
    </subcellularLocation>
</comment>
<evidence type="ECO:0000256" key="4">
    <source>
        <dbReference type="ARBA" id="ARBA00023136"/>
    </source>
</evidence>
<name>A0AAV9X8P2_9PEZI</name>
<evidence type="ECO:0000313" key="9">
    <source>
        <dbReference type="EMBL" id="KAK6538430.1"/>
    </source>
</evidence>
<comment type="similarity">
    <text evidence="5">Belongs to the SAT4 family.</text>
</comment>
<feature type="transmembrane region" description="Helical" evidence="7">
    <location>
        <begin position="204"/>
        <end position="223"/>
    </location>
</feature>
<keyword evidence="3 7" id="KW-1133">Transmembrane helix</keyword>
<dbReference type="GO" id="GO:0016020">
    <property type="term" value="C:membrane"/>
    <property type="evidence" value="ECO:0007669"/>
    <property type="project" value="UniProtKB-SubCell"/>
</dbReference>
<evidence type="ECO:0000256" key="1">
    <source>
        <dbReference type="ARBA" id="ARBA00004141"/>
    </source>
</evidence>
<evidence type="ECO:0000256" key="5">
    <source>
        <dbReference type="ARBA" id="ARBA00038359"/>
    </source>
</evidence>
<dbReference type="InterPro" id="IPR049326">
    <property type="entry name" value="Rhodopsin_dom_fungi"/>
</dbReference>
<feature type="transmembrane region" description="Helical" evidence="7">
    <location>
        <begin position="89"/>
        <end position="109"/>
    </location>
</feature>
<keyword evidence="10" id="KW-1185">Reference proteome</keyword>
<dbReference type="PANTHER" id="PTHR33048:SF108">
    <property type="entry name" value="INTEGRAL MEMBRANE PROTEIN"/>
    <property type="match status" value="1"/>
</dbReference>
<dbReference type="Pfam" id="PF20684">
    <property type="entry name" value="Fung_rhodopsin"/>
    <property type="match status" value="1"/>
</dbReference>
<organism evidence="9 10">
    <name type="scientific">Orbilia ellipsospora</name>
    <dbReference type="NCBI Taxonomy" id="2528407"/>
    <lineage>
        <taxon>Eukaryota</taxon>
        <taxon>Fungi</taxon>
        <taxon>Dikarya</taxon>
        <taxon>Ascomycota</taxon>
        <taxon>Pezizomycotina</taxon>
        <taxon>Orbiliomycetes</taxon>
        <taxon>Orbiliales</taxon>
        <taxon>Orbiliaceae</taxon>
        <taxon>Orbilia</taxon>
    </lineage>
</organism>
<keyword evidence="4 7" id="KW-0472">Membrane</keyword>
<feature type="transmembrane region" description="Helical" evidence="7">
    <location>
        <begin position="238"/>
        <end position="265"/>
    </location>
</feature>
<keyword evidence="2 7" id="KW-0812">Transmembrane</keyword>
<feature type="region of interest" description="Disordered" evidence="6">
    <location>
        <begin position="355"/>
        <end position="391"/>
    </location>
</feature>
<proteinExistence type="inferred from homology"/>
<feature type="domain" description="Rhodopsin" evidence="8">
    <location>
        <begin position="26"/>
        <end position="264"/>
    </location>
</feature>
<dbReference type="EMBL" id="JAVHJO010000007">
    <property type="protein sequence ID" value="KAK6538430.1"/>
    <property type="molecule type" value="Genomic_DNA"/>
</dbReference>
<dbReference type="PANTHER" id="PTHR33048">
    <property type="entry name" value="PTH11-LIKE INTEGRAL MEMBRANE PROTEIN (AFU_ORTHOLOGUE AFUA_5G11245)"/>
    <property type="match status" value="1"/>
</dbReference>
<dbReference type="Proteomes" id="UP001365542">
    <property type="component" value="Unassembled WGS sequence"/>
</dbReference>
<feature type="transmembrane region" description="Helical" evidence="7">
    <location>
        <begin position="165"/>
        <end position="192"/>
    </location>
</feature>
<evidence type="ECO:0000256" key="2">
    <source>
        <dbReference type="ARBA" id="ARBA00022692"/>
    </source>
</evidence>
<evidence type="ECO:0000256" key="6">
    <source>
        <dbReference type="SAM" id="MobiDB-lite"/>
    </source>
</evidence>
<accession>A0AAV9X8P2</accession>
<dbReference type="InterPro" id="IPR052337">
    <property type="entry name" value="SAT4-like"/>
</dbReference>
<dbReference type="AlphaFoldDB" id="A0AAV9X8P2"/>
<feature type="transmembrane region" description="Helical" evidence="7">
    <location>
        <begin position="6"/>
        <end position="29"/>
    </location>
</feature>
<protein>
    <recommendedName>
        <fullName evidence="8">Rhodopsin domain-containing protein</fullName>
    </recommendedName>
</protein>
<reference evidence="9 10" key="1">
    <citation type="submission" date="2019-10" db="EMBL/GenBank/DDBJ databases">
        <authorList>
            <person name="Palmer J.M."/>
        </authorList>
    </citation>
    <scope>NUCLEOTIDE SEQUENCE [LARGE SCALE GENOMIC DNA]</scope>
    <source>
        <strain evidence="9 10">TWF694</strain>
    </source>
</reference>
<evidence type="ECO:0000256" key="3">
    <source>
        <dbReference type="ARBA" id="ARBA00022989"/>
    </source>
</evidence>